<dbReference type="HOGENOM" id="CLU_3039183_0_0_2"/>
<dbReference type="BioCyc" id="CNIT1237085:G1324-2799-MONOMER"/>
<proteinExistence type="predicted"/>
<keyword evidence="1" id="KW-1133">Transmembrane helix</keyword>
<gene>
    <name evidence="2" type="ordered locus">Ngar_c27990</name>
</gene>
<evidence type="ECO:0000313" key="3">
    <source>
        <dbReference type="Proteomes" id="UP000008037"/>
    </source>
</evidence>
<sequence>MAIIRPLALIAGIADKAYVLRAIISFIPVMMFYDSSILCLVLFANLTFSVLRYP</sequence>
<feature type="transmembrane region" description="Helical" evidence="1">
    <location>
        <begin position="31"/>
        <end position="51"/>
    </location>
</feature>
<organism evidence="2 3">
    <name type="scientific">Nitrososphaera gargensis (strain Ga9.2)</name>
    <dbReference type="NCBI Taxonomy" id="1237085"/>
    <lineage>
        <taxon>Archaea</taxon>
        <taxon>Nitrososphaerota</taxon>
        <taxon>Nitrososphaeria</taxon>
        <taxon>Nitrososphaerales</taxon>
        <taxon>Nitrososphaeraceae</taxon>
        <taxon>Nitrososphaera</taxon>
    </lineage>
</organism>
<evidence type="ECO:0000256" key="1">
    <source>
        <dbReference type="SAM" id="Phobius"/>
    </source>
</evidence>
<evidence type="ECO:0000313" key="2">
    <source>
        <dbReference type="EMBL" id="AFU59720.1"/>
    </source>
</evidence>
<keyword evidence="1" id="KW-0812">Transmembrane</keyword>
<dbReference type="InParanoid" id="K0IIJ3"/>
<dbReference type="EMBL" id="CP002408">
    <property type="protein sequence ID" value="AFU59720.1"/>
    <property type="molecule type" value="Genomic_DNA"/>
</dbReference>
<dbReference type="AlphaFoldDB" id="K0IIJ3"/>
<keyword evidence="3" id="KW-1185">Reference proteome</keyword>
<dbReference type="Proteomes" id="UP000008037">
    <property type="component" value="Chromosome"/>
</dbReference>
<dbReference type="KEGG" id="nga:Ngar_c27990"/>
<keyword evidence="1" id="KW-0472">Membrane</keyword>
<reference evidence="2 3" key="1">
    <citation type="journal article" date="2012" name="Environ. Microbiol.">
        <title>The genome of the ammonia-oxidizing Candidatus Nitrososphaera gargensis: insights into metabolic versatility and environmental adaptations.</title>
        <authorList>
            <person name="Spang A."/>
            <person name="Poehlein A."/>
            <person name="Offre P."/>
            <person name="Zumbragel S."/>
            <person name="Haider S."/>
            <person name="Rychlik N."/>
            <person name="Nowka B."/>
            <person name="Schmeisser C."/>
            <person name="Lebedeva E.V."/>
            <person name="Rattei T."/>
            <person name="Bohm C."/>
            <person name="Schmid M."/>
            <person name="Galushko A."/>
            <person name="Hatzenpichler R."/>
            <person name="Weinmaier T."/>
            <person name="Daniel R."/>
            <person name="Schleper C."/>
            <person name="Spieck E."/>
            <person name="Streit W."/>
            <person name="Wagner M."/>
        </authorList>
    </citation>
    <scope>NUCLEOTIDE SEQUENCE [LARGE SCALE GENOMIC DNA]</scope>
    <source>
        <strain evidence="3">Ga9.2</strain>
    </source>
</reference>
<name>K0IIJ3_NITGG</name>
<accession>K0IIJ3</accession>
<protein>
    <submittedName>
        <fullName evidence="2">Uncharacterized protein</fullName>
    </submittedName>
</protein>